<dbReference type="AlphaFoldDB" id="A0A814CW60"/>
<dbReference type="Proteomes" id="UP000663852">
    <property type="component" value="Unassembled WGS sequence"/>
</dbReference>
<gene>
    <name evidence="1" type="ORF">EDS130_LOCUS12161</name>
</gene>
<sequence length="69" mass="7944">MVLLCIGAISFASADRWMAQVYIQLRCIQTDYHTSFTVARHLFETDDITKNIHHRIVTRSCSMGMGIRI</sequence>
<organism evidence="1 2">
    <name type="scientific">Adineta ricciae</name>
    <name type="common">Rotifer</name>
    <dbReference type="NCBI Taxonomy" id="249248"/>
    <lineage>
        <taxon>Eukaryota</taxon>
        <taxon>Metazoa</taxon>
        <taxon>Spiralia</taxon>
        <taxon>Gnathifera</taxon>
        <taxon>Rotifera</taxon>
        <taxon>Eurotatoria</taxon>
        <taxon>Bdelloidea</taxon>
        <taxon>Adinetida</taxon>
        <taxon>Adinetidae</taxon>
        <taxon>Adineta</taxon>
    </lineage>
</organism>
<reference evidence="1" key="1">
    <citation type="submission" date="2021-02" db="EMBL/GenBank/DDBJ databases">
        <authorList>
            <person name="Nowell W R."/>
        </authorList>
    </citation>
    <scope>NUCLEOTIDE SEQUENCE</scope>
</reference>
<protein>
    <submittedName>
        <fullName evidence="1">Uncharacterized protein</fullName>
    </submittedName>
</protein>
<accession>A0A814CW60</accession>
<evidence type="ECO:0000313" key="2">
    <source>
        <dbReference type="Proteomes" id="UP000663852"/>
    </source>
</evidence>
<evidence type="ECO:0000313" key="1">
    <source>
        <dbReference type="EMBL" id="CAF0947597.1"/>
    </source>
</evidence>
<comment type="caution">
    <text evidence="1">The sequence shown here is derived from an EMBL/GenBank/DDBJ whole genome shotgun (WGS) entry which is preliminary data.</text>
</comment>
<proteinExistence type="predicted"/>
<dbReference type="EMBL" id="CAJNOJ010000045">
    <property type="protein sequence ID" value="CAF0947597.1"/>
    <property type="molecule type" value="Genomic_DNA"/>
</dbReference>
<name>A0A814CW60_ADIRI</name>